<sequence length="187" mass="20672">MTLPSTYADDNCSLARTLEIIGERWTLMIIRDAFYGVRRFGDFAAQLKIPRAVLANRLKSLVREGVLIREEDAATGVEYRLTDKGLALWPVVHALMNWGDAFYSPAGVKRALRHDQDGGLLDREGRCQDCGSVVPVPQIRIETGPGFDPAASDDDPLSRAINTPRRLLEPIVASRTRPVDEGEPSTV</sequence>
<gene>
    <name evidence="5" type="ORF">ACEZDG_21230</name>
</gene>
<dbReference type="PROSITE" id="PS51118">
    <property type="entry name" value="HTH_HXLR"/>
    <property type="match status" value="1"/>
</dbReference>
<keyword evidence="1" id="KW-0805">Transcription regulation</keyword>
<keyword evidence="3" id="KW-0804">Transcription</keyword>
<keyword evidence="6" id="KW-1185">Reference proteome</keyword>
<dbReference type="PANTHER" id="PTHR33204:SF18">
    <property type="entry name" value="TRANSCRIPTIONAL REGULATORY PROTEIN"/>
    <property type="match status" value="1"/>
</dbReference>
<dbReference type="PANTHER" id="PTHR33204">
    <property type="entry name" value="TRANSCRIPTIONAL REGULATOR, MARR FAMILY"/>
    <property type="match status" value="1"/>
</dbReference>
<reference evidence="5 6" key="1">
    <citation type="submission" date="2024-09" db="EMBL/GenBank/DDBJ databases">
        <authorList>
            <person name="Lee S.D."/>
        </authorList>
    </citation>
    <scope>NUCLEOTIDE SEQUENCE [LARGE SCALE GENOMIC DNA]</scope>
    <source>
        <strain evidence="5 6">N1-1</strain>
    </source>
</reference>
<comment type="caution">
    <text evidence="5">The sequence shown here is derived from an EMBL/GenBank/DDBJ whole genome shotgun (WGS) entry which is preliminary data.</text>
</comment>
<evidence type="ECO:0000256" key="2">
    <source>
        <dbReference type="ARBA" id="ARBA00023125"/>
    </source>
</evidence>
<feature type="domain" description="HTH hxlR-type" evidence="4">
    <location>
        <begin position="12"/>
        <end position="107"/>
    </location>
</feature>
<keyword evidence="2" id="KW-0238">DNA-binding</keyword>
<organism evidence="5 6">
    <name type="scientific">Streptacidiphilus alkalitolerans</name>
    <dbReference type="NCBI Taxonomy" id="3342712"/>
    <lineage>
        <taxon>Bacteria</taxon>
        <taxon>Bacillati</taxon>
        <taxon>Actinomycetota</taxon>
        <taxon>Actinomycetes</taxon>
        <taxon>Kitasatosporales</taxon>
        <taxon>Streptomycetaceae</taxon>
        <taxon>Streptacidiphilus</taxon>
    </lineage>
</organism>
<evidence type="ECO:0000259" key="4">
    <source>
        <dbReference type="PROSITE" id="PS51118"/>
    </source>
</evidence>
<dbReference type="Proteomes" id="UP001592582">
    <property type="component" value="Unassembled WGS sequence"/>
</dbReference>
<dbReference type="EMBL" id="JBHEZX010000009">
    <property type="protein sequence ID" value="MFC1411790.1"/>
    <property type="molecule type" value="Genomic_DNA"/>
</dbReference>
<protein>
    <submittedName>
        <fullName evidence="5">Winged helix-turn-helix transcriptional regulator</fullName>
    </submittedName>
</protein>
<dbReference type="Gene3D" id="1.10.10.10">
    <property type="entry name" value="Winged helix-like DNA-binding domain superfamily/Winged helix DNA-binding domain"/>
    <property type="match status" value="1"/>
</dbReference>
<evidence type="ECO:0000313" key="6">
    <source>
        <dbReference type="Proteomes" id="UP001592582"/>
    </source>
</evidence>
<proteinExistence type="predicted"/>
<name>A0ABV6VDH8_9ACTN</name>
<dbReference type="RefSeq" id="WP_380511946.1">
    <property type="nucleotide sequence ID" value="NZ_JBHEZX010000009.1"/>
</dbReference>
<dbReference type="InterPro" id="IPR002577">
    <property type="entry name" value="HTH_HxlR"/>
</dbReference>
<evidence type="ECO:0000256" key="1">
    <source>
        <dbReference type="ARBA" id="ARBA00023015"/>
    </source>
</evidence>
<accession>A0ABV6VDH8</accession>
<evidence type="ECO:0000256" key="3">
    <source>
        <dbReference type="ARBA" id="ARBA00023163"/>
    </source>
</evidence>
<evidence type="ECO:0000313" key="5">
    <source>
        <dbReference type="EMBL" id="MFC1411790.1"/>
    </source>
</evidence>
<dbReference type="InterPro" id="IPR036390">
    <property type="entry name" value="WH_DNA-bd_sf"/>
</dbReference>
<dbReference type="InterPro" id="IPR036388">
    <property type="entry name" value="WH-like_DNA-bd_sf"/>
</dbReference>
<dbReference type="SUPFAM" id="SSF46785">
    <property type="entry name" value="Winged helix' DNA-binding domain"/>
    <property type="match status" value="1"/>
</dbReference>
<dbReference type="Pfam" id="PF01638">
    <property type="entry name" value="HxlR"/>
    <property type="match status" value="1"/>
</dbReference>